<dbReference type="KEGG" id="dgg:DGI_0583"/>
<dbReference type="Gene3D" id="3.40.50.150">
    <property type="entry name" value="Vaccinia Virus protein VP39"/>
    <property type="match status" value="1"/>
</dbReference>
<dbReference type="Proteomes" id="UP000016587">
    <property type="component" value="Chromosome"/>
</dbReference>
<evidence type="ECO:0008006" key="5">
    <source>
        <dbReference type="Google" id="ProtNLM"/>
    </source>
</evidence>
<dbReference type="SUPFAM" id="SSF53335">
    <property type="entry name" value="S-adenosyl-L-methionine-dependent methyltransferases"/>
    <property type="match status" value="1"/>
</dbReference>
<feature type="transmembrane region" description="Helical" evidence="2">
    <location>
        <begin position="421"/>
        <end position="438"/>
    </location>
</feature>
<evidence type="ECO:0000313" key="3">
    <source>
        <dbReference type="EMBL" id="AGW12491.1"/>
    </source>
</evidence>
<name>T2G8M7_MEGG1</name>
<dbReference type="EMBL" id="CP006585">
    <property type="protein sequence ID" value="AGW12491.1"/>
    <property type="molecule type" value="Genomic_DNA"/>
</dbReference>
<accession>T2G8M7</accession>
<evidence type="ECO:0000256" key="1">
    <source>
        <dbReference type="ARBA" id="ARBA00023115"/>
    </source>
</evidence>
<feature type="transmembrane region" description="Helical" evidence="2">
    <location>
        <begin position="339"/>
        <end position="362"/>
    </location>
</feature>
<dbReference type="HOGENOM" id="CLU_021206_0_0_7"/>
<gene>
    <name evidence="3" type="ORF">DGI_0583</name>
</gene>
<proteinExistence type="predicted"/>
<dbReference type="OrthoDB" id="9761985at2"/>
<dbReference type="PANTHER" id="PTHR43317:SF1">
    <property type="entry name" value="THERMOSPERMINE SYNTHASE ACAULIS5"/>
    <property type="match status" value="1"/>
</dbReference>
<keyword evidence="1" id="KW-0620">Polyamine biosynthesis</keyword>
<feature type="transmembrane region" description="Helical" evidence="2">
    <location>
        <begin position="445"/>
        <end position="463"/>
    </location>
</feature>
<feature type="transmembrane region" description="Helical" evidence="2">
    <location>
        <begin position="146"/>
        <end position="167"/>
    </location>
</feature>
<feature type="transmembrane region" description="Helical" evidence="2">
    <location>
        <begin position="248"/>
        <end position="267"/>
    </location>
</feature>
<keyword evidence="4" id="KW-1185">Reference proteome</keyword>
<feature type="transmembrane region" description="Helical" evidence="2">
    <location>
        <begin position="307"/>
        <end position="327"/>
    </location>
</feature>
<dbReference type="PATRIC" id="fig|1121448.10.peg.582"/>
<dbReference type="eggNOG" id="COG4122">
    <property type="taxonomic scope" value="Bacteria"/>
</dbReference>
<organism evidence="3 4">
    <name type="scientific">Megalodesulfovibrio gigas (strain ATCC 19364 / DSM 1382 / NCIMB 9332 / VKM B-1759)</name>
    <name type="common">Desulfovibrio gigas</name>
    <dbReference type="NCBI Taxonomy" id="1121448"/>
    <lineage>
        <taxon>Bacteria</taxon>
        <taxon>Pseudomonadati</taxon>
        <taxon>Thermodesulfobacteriota</taxon>
        <taxon>Desulfovibrionia</taxon>
        <taxon>Desulfovibrionales</taxon>
        <taxon>Desulfovibrionaceae</taxon>
        <taxon>Megalodesulfovibrio</taxon>
    </lineage>
</organism>
<feature type="transmembrane region" description="Helical" evidence="2">
    <location>
        <begin position="103"/>
        <end position="134"/>
    </location>
</feature>
<dbReference type="GO" id="GO:0006596">
    <property type="term" value="P:polyamine biosynthetic process"/>
    <property type="evidence" value="ECO:0007669"/>
    <property type="project" value="UniProtKB-KW"/>
</dbReference>
<feature type="transmembrane region" description="Helical" evidence="2">
    <location>
        <begin position="179"/>
        <end position="196"/>
    </location>
</feature>
<feature type="transmembrane region" description="Helical" evidence="2">
    <location>
        <begin position="70"/>
        <end position="91"/>
    </location>
</feature>
<dbReference type="PANTHER" id="PTHR43317">
    <property type="entry name" value="THERMOSPERMINE SYNTHASE ACAULIS5"/>
    <property type="match status" value="1"/>
</dbReference>
<feature type="transmembrane region" description="Helical" evidence="2">
    <location>
        <begin position="279"/>
        <end position="301"/>
    </location>
</feature>
<dbReference type="RefSeq" id="WP_021759144.1">
    <property type="nucleotide sequence ID" value="NC_022444.1"/>
</dbReference>
<dbReference type="AlphaFoldDB" id="T2G8M7"/>
<keyword evidence="2" id="KW-0472">Membrane</keyword>
<feature type="transmembrane region" description="Helical" evidence="2">
    <location>
        <begin position="368"/>
        <end position="384"/>
    </location>
</feature>
<keyword evidence="2" id="KW-1133">Transmembrane helix</keyword>
<dbReference type="STRING" id="1121448.DGI_0583"/>
<dbReference type="InterPro" id="IPR029063">
    <property type="entry name" value="SAM-dependent_MTases_sf"/>
</dbReference>
<dbReference type="NCBIfam" id="NF037959">
    <property type="entry name" value="MFS_SpdSyn"/>
    <property type="match status" value="1"/>
</dbReference>
<feature type="transmembrane region" description="Helical" evidence="2">
    <location>
        <begin position="396"/>
        <end position="415"/>
    </location>
</feature>
<sequence>MHLVCHGLVFLAAALLFQVELIAAKAMLPGFGGSSLVWAAAMLVFQVLLLGGYAWAAWIGGRLARPSGRLLHGALLLAMAGMFPLHLEALSTPGQVFTAWAEAAWADIACMLALTVGPAFAMLATVSVVCQRLLAMSSLPQAGRPYALYATSNLGSFAGLLSYPVAVEPFLDLDVQLEAWQAGYLLVAALQILVLWRLRPVPRETAAALPDPAPLPRVEQGRWVLLAAAGSAMFIATTNVVTMDLASIPLLWIVPLSLYLLSFVLVFKHPPWQPDWVRSRFALALAVGSLLFLLASLSYHLPVQAALPAYWLTLLAVCLVCHGELARTAPKDPRRLGRYYLLMSLGGASGSLLASFLAPLVATSLAEYPAALCLAAAAMSMGRRETRRRTWWERPLRMLGMLALVLGWPVTLTLWPGLPTNLLAGLAGLGMAVLFFRLETQPRTAAYVLVMLLAATQWLPGLVPGRTLQSIHRNFYGITSVYDSGPRRHLKHGTTLHGSQYLDPARAGEALTYYHVSTPSGALLSRQEEALDGVHPLALVGLGTGSLAVYARPGQAVDIFELDPHNGHVARTWFSFLDRSRGELTMTFGDARLTLRRAPAWRYGILVVDAFNSDSIPVHLLTLEALGEYGRVLRKDGVLLLHVSNKYLELPPVVQATGQAAGWLVLENASVHTVHPDAEACVWMALTRDPATAARLVARFGWRDLRSMPLRAAESIRPWTDRFSHVLGVLR</sequence>
<evidence type="ECO:0000313" key="4">
    <source>
        <dbReference type="Proteomes" id="UP000016587"/>
    </source>
</evidence>
<reference evidence="4" key="2">
    <citation type="submission" date="2013-07" db="EMBL/GenBank/DDBJ databases">
        <authorList>
            <person name="Morais-Silva F.O."/>
            <person name="Rezende A.M."/>
            <person name="Pimentel C."/>
            <person name="Resende D.M."/>
            <person name="Santos C.I."/>
            <person name="Clemente C."/>
            <person name="de Oliveira L.M."/>
            <person name="da Silva S.M."/>
            <person name="Costa D.A."/>
            <person name="Varela-Raposo A."/>
            <person name="Horacio E.C.A."/>
            <person name="Matos M."/>
            <person name="Flores O."/>
            <person name="Ruiz J.C."/>
            <person name="Rodrigues-Pousada C."/>
        </authorList>
    </citation>
    <scope>NUCLEOTIDE SEQUENCE [LARGE SCALE GENOMIC DNA]</scope>
    <source>
        <strain evidence="4">ATCC 19364 / DSM 1382 / NCIMB 9332 / VKM B-1759</strain>
    </source>
</reference>
<protein>
    <recommendedName>
        <fullName evidence="5">Spermidine synthase</fullName>
    </recommendedName>
</protein>
<keyword evidence="2" id="KW-0812">Transmembrane</keyword>
<reference evidence="3 4" key="1">
    <citation type="journal article" date="2013" name="J. Bacteriol.">
        <title>Roles of HynAB and Ech, the only two hydrogenases found in the model sulfate reducer Desulfovibrio gigas.</title>
        <authorList>
            <person name="Morais-Silva F.O."/>
            <person name="Santos C.I."/>
            <person name="Rodrigues R."/>
            <person name="Pereira I.A."/>
            <person name="Rodrigues-Pousada C."/>
        </authorList>
    </citation>
    <scope>NUCLEOTIDE SEQUENCE [LARGE SCALE GENOMIC DNA]</scope>
    <source>
        <strain evidence="4">ATCC 19364 / DSM 1382 / NCIMB 9332 / VKM B-1759</strain>
    </source>
</reference>
<evidence type="ECO:0000256" key="2">
    <source>
        <dbReference type="SAM" id="Phobius"/>
    </source>
</evidence>
<feature type="transmembrane region" description="Helical" evidence="2">
    <location>
        <begin position="223"/>
        <end position="242"/>
    </location>
</feature>
<feature type="transmembrane region" description="Helical" evidence="2">
    <location>
        <begin position="37"/>
        <end position="58"/>
    </location>
</feature>